<sequence>MPIPAVDGSGCEYCSLNMYKTYTYHVAPPILTVFMVYVTTTPDEGIQIIVDGHIVHYKIVGVMYYGHSHFMSRFVDEQRRVWYNNGIQLGKQSHLEGYIDSRVDMTVWEKT</sequence>
<accession>A0A2H3CI59</accession>
<dbReference type="Proteomes" id="UP000217790">
    <property type="component" value="Unassembled WGS sequence"/>
</dbReference>
<gene>
    <name evidence="1" type="ORF">ARMGADRAFT_948870</name>
</gene>
<reference evidence="2" key="1">
    <citation type="journal article" date="2017" name="Nat. Ecol. Evol.">
        <title>Genome expansion and lineage-specific genetic innovations in the forest pathogenic fungi Armillaria.</title>
        <authorList>
            <person name="Sipos G."/>
            <person name="Prasanna A.N."/>
            <person name="Walter M.C."/>
            <person name="O'Connor E."/>
            <person name="Balint B."/>
            <person name="Krizsan K."/>
            <person name="Kiss B."/>
            <person name="Hess J."/>
            <person name="Varga T."/>
            <person name="Slot J."/>
            <person name="Riley R."/>
            <person name="Boka B."/>
            <person name="Rigling D."/>
            <person name="Barry K."/>
            <person name="Lee J."/>
            <person name="Mihaltcheva S."/>
            <person name="LaButti K."/>
            <person name="Lipzen A."/>
            <person name="Waldron R."/>
            <person name="Moloney N.M."/>
            <person name="Sperisen C."/>
            <person name="Kredics L."/>
            <person name="Vagvoelgyi C."/>
            <person name="Patrignani A."/>
            <person name="Fitzpatrick D."/>
            <person name="Nagy I."/>
            <person name="Doyle S."/>
            <person name="Anderson J.B."/>
            <person name="Grigoriev I.V."/>
            <person name="Gueldener U."/>
            <person name="Muensterkoetter M."/>
            <person name="Nagy L.G."/>
        </authorList>
    </citation>
    <scope>NUCLEOTIDE SEQUENCE [LARGE SCALE GENOMIC DNA]</scope>
    <source>
        <strain evidence="2">Ar21-2</strain>
    </source>
</reference>
<evidence type="ECO:0000313" key="2">
    <source>
        <dbReference type="Proteomes" id="UP000217790"/>
    </source>
</evidence>
<evidence type="ECO:0000313" key="1">
    <source>
        <dbReference type="EMBL" id="PBK81034.1"/>
    </source>
</evidence>
<proteinExistence type="predicted"/>
<name>A0A2H3CI59_ARMGA</name>
<dbReference type="AlphaFoldDB" id="A0A2H3CI59"/>
<organism evidence="1 2">
    <name type="scientific">Armillaria gallica</name>
    <name type="common">Bulbous honey fungus</name>
    <name type="synonym">Armillaria bulbosa</name>
    <dbReference type="NCBI Taxonomy" id="47427"/>
    <lineage>
        <taxon>Eukaryota</taxon>
        <taxon>Fungi</taxon>
        <taxon>Dikarya</taxon>
        <taxon>Basidiomycota</taxon>
        <taxon>Agaricomycotina</taxon>
        <taxon>Agaricomycetes</taxon>
        <taxon>Agaricomycetidae</taxon>
        <taxon>Agaricales</taxon>
        <taxon>Marasmiineae</taxon>
        <taxon>Physalacriaceae</taxon>
        <taxon>Armillaria</taxon>
    </lineage>
</organism>
<keyword evidence="2" id="KW-1185">Reference proteome</keyword>
<dbReference type="EMBL" id="KZ293736">
    <property type="protein sequence ID" value="PBK81034.1"/>
    <property type="molecule type" value="Genomic_DNA"/>
</dbReference>
<protein>
    <submittedName>
        <fullName evidence="1">Uncharacterized protein</fullName>
    </submittedName>
</protein>
<dbReference type="InParanoid" id="A0A2H3CI59"/>
<dbReference type="OrthoDB" id="2629491at2759"/>